<dbReference type="InterPro" id="IPR036770">
    <property type="entry name" value="Ankyrin_rpt-contain_sf"/>
</dbReference>
<feature type="repeat" description="ANK" evidence="8">
    <location>
        <begin position="41"/>
        <end position="73"/>
    </location>
</feature>
<dbReference type="SMART" id="SM00248">
    <property type="entry name" value="ANK"/>
    <property type="match status" value="3"/>
</dbReference>
<dbReference type="Pfam" id="PF11904">
    <property type="entry name" value="ANKRD13_C"/>
    <property type="match status" value="1"/>
</dbReference>
<keyword evidence="4" id="KW-0677">Repeat</keyword>
<evidence type="ECO:0000256" key="4">
    <source>
        <dbReference type="ARBA" id="ARBA00022737"/>
    </source>
</evidence>
<evidence type="ECO:0000256" key="3">
    <source>
        <dbReference type="ARBA" id="ARBA00022475"/>
    </source>
</evidence>
<evidence type="ECO:0000256" key="2">
    <source>
        <dbReference type="ARBA" id="ARBA00004603"/>
    </source>
</evidence>
<keyword evidence="5" id="KW-0967">Endosome</keyword>
<keyword evidence="6" id="KW-0472">Membrane</keyword>
<dbReference type="InterPro" id="IPR021832">
    <property type="entry name" value="ANKRD13"/>
</dbReference>
<dbReference type="PANTHER" id="PTHR12447:SF31">
    <property type="entry name" value="LD31969P"/>
    <property type="match status" value="1"/>
</dbReference>
<keyword evidence="3" id="KW-1003">Cell membrane</keyword>
<comment type="function">
    <text evidence="7">Ubiquitin-binding protein that specifically recognizes and binds 'Lys-63'-linked ubiquitin. Does not bind 'Lys-48'-linked ubiquitin. Positively regulates the internalization of ligand-activated EGFR by binding to the Ub moiety of ubiquitinated EGFR at the cell membrane.</text>
</comment>
<dbReference type="GO" id="GO:0002091">
    <property type="term" value="P:negative regulation of receptor internalization"/>
    <property type="evidence" value="ECO:0007669"/>
    <property type="project" value="UniProtKB-ARBA"/>
</dbReference>
<keyword evidence="8" id="KW-0040">ANK repeat</keyword>
<evidence type="ECO:0000256" key="8">
    <source>
        <dbReference type="PROSITE-ProRule" id="PRU00023"/>
    </source>
</evidence>
<feature type="coiled-coil region" evidence="9">
    <location>
        <begin position="562"/>
        <end position="596"/>
    </location>
</feature>
<evidence type="ECO:0000256" key="1">
    <source>
        <dbReference type="ARBA" id="ARBA00004236"/>
    </source>
</evidence>
<keyword evidence="9" id="KW-0175">Coiled coil</keyword>
<dbReference type="InterPro" id="IPR002110">
    <property type="entry name" value="Ankyrin_rpt"/>
</dbReference>
<dbReference type="GO" id="GO:0005770">
    <property type="term" value="C:late endosome"/>
    <property type="evidence" value="ECO:0007669"/>
    <property type="project" value="UniProtKB-SubCell"/>
</dbReference>
<dbReference type="InterPro" id="IPR003903">
    <property type="entry name" value="UIM_dom"/>
</dbReference>
<reference evidence="12" key="1">
    <citation type="journal article" date="2023" name="Mol. Biol. Evol.">
        <title>Third-Generation Sequencing Reveals the Adaptive Role of the Epigenome in Three Deep-Sea Polychaetes.</title>
        <authorList>
            <person name="Perez M."/>
            <person name="Aroh O."/>
            <person name="Sun Y."/>
            <person name="Lan Y."/>
            <person name="Juniper S.K."/>
            <person name="Young C.R."/>
            <person name="Angers B."/>
            <person name="Qian P.Y."/>
        </authorList>
    </citation>
    <scope>NUCLEOTIDE SEQUENCE</scope>
    <source>
        <strain evidence="12">P08H-3</strain>
    </source>
</reference>
<evidence type="ECO:0000256" key="6">
    <source>
        <dbReference type="ARBA" id="ARBA00023136"/>
    </source>
</evidence>
<name>A0AAD9KD57_9ANNE</name>
<evidence type="ECO:0000313" key="13">
    <source>
        <dbReference type="Proteomes" id="UP001208570"/>
    </source>
</evidence>
<dbReference type="PROSITE" id="PS50330">
    <property type="entry name" value="UIM"/>
    <property type="match status" value="3"/>
</dbReference>
<dbReference type="EMBL" id="JAODUP010000012">
    <property type="protein sequence ID" value="KAK2169141.1"/>
    <property type="molecule type" value="Genomic_DNA"/>
</dbReference>
<evidence type="ECO:0000256" key="9">
    <source>
        <dbReference type="SAM" id="Coils"/>
    </source>
</evidence>
<evidence type="ECO:0000256" key="10">
    <source>
        <dbReference type="SAM" id="MobiDB-lite"/>
    </source>
</evidence>
<comment type="subcellular location">
    <subcellularLocation>
        <location evidence="1">Cell membrane</location>
    </subcellularLocation>
    <subcellularLocation>
        <location evidence="2">Late endosome</location>
    </subcellularLocation>
</comment>
<organism evidence="12 13">
    <name type="scientific">Paralvinella palmiformis</name>
    <dbReference type="NCBI Taxonomy" id="53620"/>
    <lineage>
        <taxon>Eukaryota</taxon>
        <taxon>Metazoa</taxon>
        <taxon>Spiralia</taxon>
        <taxon>Lophotrochozoa</taxon>
        <taxon>Annelida</taxon>
        <taxon>Polychaeta</taxon>
        <taxon>Sedentaria</taxon>
        <taxon>Canalipalpata</taxon>
        <taxon>Terebellida</taxon>
        <taxon>Terebelliformia</taxon>
        <taxon>Alvinellidae</taxon>
        <taxon>Paralvinella</taxon>
    </lineage>
</organism>
<evidence type="ECO:0000256" key="5">
    <source>
        <dbReference type="ARBA" id="ARBA00022753"/>
    </source>
</evidence>
<dbReference type="Gene3D" id="1.25.40.20">
    <property type="entry name" value="Ankyrin repeat-containing domain"/>
    <property type="match status" value="1"/>
</dbReference>
<dbReference type="GO" id="GO:0005886">
    <property type="term" value="C:plasma membrane"/>
    <property type="evidence" value="ECO:0007669"/>
    <property type="project" value="UniProtKB-SubCell"/>
</dbReference>
<evidence type="ECO:0000259" key="11">
    <source>
        <dbReference type="Pfam" id="PF11904"/>
    </source>
</evidence>
<feature type="region of interest" description="Disordered" evidence="10">
    <location>
        <begin position="527"/>
        <end position="559"/>
    </location>
</feature>
<keyword evidence="13" id="KW-1185">Reference proteome</keyword>
<feature type="domain" description="Ankyrin repeat" evidence="11">
    <location>
        <begin position="157"/>
        <end position="457"/>
    </location>
</feature>
<dbReference type="PROSITE" id="PS50088">
    <property type="entry name" value="ANK_REPEAT"/>
    <property type="match status" value="1"/>
</dbReference>
<sequence>MTSSVIQSDYPLHILVWNDNHEELDKLLSKGEYDIEKIDPRGRTPVHLAVTLGHLNCAKVLFQHGANANVENSRYWTVVQEAVCTGDPEILQLCLQYRDYQRYTCRSEGVPLLLQKLTEAPDFYVEMKWEFASWVPLVARMCPSDTYRVWKSGSNVRIDTTLLGFDNTNWQRGNRSFVFKGGMESAIVMEIDHDARQVFQETMRVLPEPPDISFLRPSDDAVAARITAPIVTTSKSGLWGWRSDKAENVNGYDCKVFSASNVELVTKTRTEHLTDQDKIQCKKNSKNPLESLFGMAEKEEKAQGAMANGDLSTVSHNPCNITPEEYFNKAYDLQGKDIGRPIEQTKKVQKFRAQLWLSENYPLSLPEQVIPIIDLMATHNAHFRKLKDFITLQLPSGFPVKIEIPLFHVLNARITFGNIFGTDEPARGVTTISEEEEDNKIYCVVDESCFDIPSGYSVIGETHHERLRDEDDELLQFAIQQSLLEAGTESDQVTLWEALNKSQTNSVGMRSLQSEEERMLQQAIEESMKSAGQFPASSPSEQRPLPPVPQETQDQSYQGMIDEQMQLALELSKRELEEIERRCKQEEEELDRILKLSLTEK</sequence>
<gene>
    <name evidence="12" type="ORF">LSH36_12g20034</name>
</gene>
<dbReference type="Proteomes" id="UP001208570">
    <property type="component" value="Unassembled WGS sequence"/>
</dbReference>
<dbReference type="PROSITE" id="PS50297">
    <property type="entry name" value="ANK_REP_REGION"/>
    <property type="match status" value="1"/>
</dbReference>
<dbReference type="Pfam" id="PF12796">
    <property type="entry name" value="Ank_2"/>
    <property type="match status" value="1"/>
</dbReference>
<dbReference type="InterPro" id="IPR055285">
    <property type="entry name" value="ANKRD13_C"/>
</dbReference>
<accession>A0AAD9KD57</accession>
<dbReference type="AlphaFoldDB" id="A0AAD9KD57"/>
<dbReference type="PANTHER" id="PTHR12447">
    <property type="entry name" value="ANKYRIN REPEAT DOMAIN-CONTAINING PROTEIN 13"/>
    <property type="match status" value="1"/>
</dbReference>
<dbReference type="SMART" id="SM00726">
    <property type="entry name" value="UIM"/>
    <property type="match status" value="3"/>
</dbReference>
<evidence type="ECO:0000313" key="12">
    <source>
        <dbReference type="EMBL" id="KAK2169141.1"/>
    </source>
</evidence>
<protein>
    <recommendedName>
        <fullName evidence="11">Ankyrin repeat domain-containing protein</fullName>
    </recommendedName>
</protein>
<comment type="caution">
    <text evidence="12">The sequence shown here is derived from an EMBL/GenBank/DDBJ whole genome shotgun (WGS) entry which is preliminary data.</text>
</comment>
<dbReference type="FunFam" id="1.25.40.20:FF:000057">
    <property type="entry name" value="Ankyrin repeat domain-containing protein 13B"/>
    <property type="match status" value="1"/>
</dbReference>
<dbReference type="GO" id="GO:0140036">
    <property type="term" value="F:ubiquitin-modified protein reader activity"/>
    <property type="evidence" value="ECO:0007669"/>
    <property type="project" value="UniProtKB-ARBA"/>
</dbReference>
<dbReference type="SUPFAM" id="SSF48403">
    <property type="entry name" value="Ankyrin repeat"/>
    <property type="match status" value="1"/>
</dbReference>
<proteinExistence type="predicted"/>
<evidence type="ECO:0000256" key="7">
    <source>
        <dbReference type="ARBA" id="ARBA00024956"/>
    </source>
</evidence>